<organism evidence="1">
    <name type="scientific">Echinococcus granulosus</name>
    <name type="common">Hydatid tapeworm</name>
    <dbReference type="NCBI Taxonomy" id="6210"/>
    <lineage>
        <taxon>Eukaryota</taxon>
        <taxon>Metazoa</taxon>
        <taxon>Spiralia</taxon>
        <taxon>Lophotrochozoa</taxon>
        <taxon>Platyhelminthes</taxon>
        <taxon>Cestoda</taxon>
        <taxon>Eucestoda</taxon>
        <taxon>Cyclophyllidea</taxon>
        <taxon>Taeniidae</taxon>
        <taxon>Echinococcus</taxon>
        <taxon>Echinococcus granulosus group</taxon>
    </lineage>
</organism>
<name>A0A068WN26_ECHGR</name>
<dbReference type="EMBL" id="LK028579">
    <property type="protein sequence ID" value="CDS19079.1"/>
    <property type="molecule type" value="Genomic_DNA"/>
</dbReference>
<dbReference type="Proteomes" id="UP000492820">
    <property type="component" value="Unassembled WGS sequence"/>
</dbReference>
<dbReference type="OrthoDB" id="10512429at2759"/>
<evidence type="ECO:0000313" key="3">
    <source>
        <dbReference type="WBParaSite" id="EgrG_000435860"/>
    </source>
</evidence>
<reference evidence="3" key="3">
    <citation type="submission" date="2020-10" db="UniProtKB">
        <authorList>
            <consortium name="WormBaseParasite"/>
        </authorList>
    </citation>
    <scope>IDENTIFICATION</scope>
</reference>
<dbReference type="AlphaFoldDB" id="A0A068WN26"/>
<reference evidence="1" key="2">
    <citation type="submission" date="2014-06" db="EMBL/GenBank/DDBJ databases">
        <authorList>
            <person name="Aslett M."/>
        </authorList>
    </citation>
    <scope>NUCLEOTIDE SEQUENCE</scope>
</reference>
<evidence type="ECO:0000313" key="1">
    <source>
        <dbReference type="EMBL" id="CDS19079.1"/>
    </source>
</evidence>
<reference evidence="1 2" key="1">
    <citation type="journal article" date="2013" name="Nature">
        <title>The genomes of four tapeworm species reveal adaptations to parasitism.</title>
        <authorList>
            <person name="Tsai I.J."/>
            <person name="Zarowiecki M."/>
            <person name="Holroyd N."/>
            <person name="Garciarrubio A."/>
            <person name="Sanchez-Flores A."/>
            <person name="Brooks K.L."/>
            <person name="Tracey A."/>
            <person name="Bobes R.J."/>
            <person name="Fragoso G."/>
            <person name="Sciutto E."/>
            <person name="Aslett M."/>
            <person name="Beasley H."/>
            <person name="Bennett H.M."/>
            <person name="Cai J."/>
            <person name="Camicia F."/>
            <person name="Clark R."/>
            <person name="Cucher M."/>
            <person name="De Silva N."/>
            <person name="Day T.A."/>
            <person name="Deplazes P."/>
            <person name="Estrada K."/>
            <person name="Fernandez C."/>
            <person name="Holland P.W."/>
            <person name="Hou J."/>
            <person name="Hu S."/>
            <person name="Huckvale T."/>
            <person name="Hung S.S."/>
            <person name="Kamenetzky L."/>
            <person name="Keane J.A."/>
            <person name="Kiss F."/>
            <person name="Koziol U."/>
            <person name="Lambert O."/>
            <person name="Liu K."/>
            <person name="Luo X."/>
            <person name="Luo Y."/>
            <person name="Macchiaroli N."/>
            <person name="Nichol S."/>
            <person name="Paps J."/>
            <person name="Parkinson J."/>
            <person name="Pouchkina-Stantcheva N."/>
            <person name="Riddiford N."/>
            <person name="Rosenzvit M."/>
            <person name="Salinas G."/>
            <person name="Wasmuth J.D."/>
            <person name="Zamanian M."/>
            <person name="Zheng Y."/>
            <person name="Cai X."/>
            <person name="Soberon X."/>
            <person name="Olson P.D."/>
            <person name="Laclette J.P."/>
            <person name="Brehm K."/>
            <person name="Berriman M."/>
            <person name="Garciarrubio A."/>
            <person name="Bobes R.J."/>
            <person name="Fragoso G."/>
            <person name="Sanchez-Flores A."/>
            <person name="Estrada K."/>
            <person name="Cevallos M.A."/>
            <person name="Morett E."/>
            <person name="Gonzalez V."/>
            <person name="Portillo T."/>
            <person name="Ochoa-Leyva A."/>
            <person name="Jose M.V."/>
            <person name="Sciutto E."/>
            <person name="Landa A."/>
            <person name="Jimenez L."/>
            <person name="Valdes V."/>
            <person name="Carrero J.C."/>
            <person name="Larralde C."/>
            <person name="Morales-Montor J."/>
            <person name="Limon-Lason J."/>
            <person name="Soberon X."/>
            <person name="Laclette J.P."/>
        </authorList>
    </citation>
    <scope>NUCLEOTIDE SEQUENCE [LARGE SCALE GENOMIC DNA]</scope>
</reference>
<accession>A0A068WN26</accession>
<protein>
    <submittedName>
        <fullName evidence="3">Mrr_cat domain-containing protein</fullName>
    </submittedName>
</protein>
<sequence>MGTKPCVVDAVVCRCSTYSGIALVANPIFSRKIAEGALNAQSVSILNGETPVDVWTLALHVRRIRSKIKSQFSGCVSLVNIHSSHLPVALRMLKCRAYL</sequence>
<evidence type="ECO:0000313" key="2">
    <source>
        <dbReference type="Proteomes" id="UP000492820"/>
    </source>
</evidence>
<gene>
    <name evidence="1" type="ORF">EgrG_000435860</name>
</gene>
<proteinExistence type="predicted"/>
<dbReference type="WBParaSite" id="EgrG_000435860">
    <property type="protein sequence ID" value="EgrG_000435860"/>
    <property type="gene ID" value="EgrG_000435860"/>
</dbReference>